<name>A0A4Y7SSB7_COPMI</name>
<dbReference type="EMBL" id="QPFP01000063">
    <property type="protein sequence ID" value="TEB24756.1"/>
    <property type="molecule type" value="Genomic_DNA"/>
</dbReference>
<dbReference type="AlphaFoldDB" id="A0A4Y7SSB7"/>
<accession>A0A4Y7SSB7</accession>
<feature type="region of interest" description="Disordered" evidence="1">
    <location>
        <begin position="1"/>
        <end position="20"/>
    </location>
</feature>
<dbReference type="Proteomes" id="UP000298030">
    <property type="component" value="Unassembled WGS sequence"/>
</dbReference>
<reference evidence="3 4" key="1">
    <citation type="journal article" date="2019" name="Nat. Ecol. Evol.">
        <title>Megaphylogeny resolves global patterns of mushroom evolution.</title>
        <authorList>
            <person name="Varga T."/>
            <person name="Krizsan K."/>
            <person name="Foldi C."/>
            <person name="Dima B."/>
            <person name="Sanchez-Garcia M."/>
            <person name="Sanchez-Ramirez S."/>
            <person name="Szollosi G.J."/>
            <person name="Szarkandi J.G."/>
            <person name="Papp V."/>
            <person name="Albert L."/>
            <person name="Andreopoulos W."/>
            <person name="Angelini C."/>
            <person name="Antonin V."/>
            <person name="Barry K.W."/>
            <person name="Bougher N.L."/>
            <person name="Buchanan P."/>
            <person name="Buyck B."/>
            <person name="Bense V."/>
            <person name="Catcheside P."/>
            <person name="Chovatia M."/>
            <person name="Cooper J."/>
            <person name="Damon W."/>
            <person name="Desjardin D."/>
            <person name="Finy P."/>
            <person name="Geml J."/>
            <person name="Haridas S."/>
            <person name="Hughes K."/>
            <person name="Justo A."/>
            <person name="Karasinski D."/>
            <person name="Kautmanova I."/>
            <person name="Kiss B."/>
            <person name="Kocsube S."/>
            <person name="Kotiranta H."/>
            <person name="LaButti K.M."/>
            <person name="Lechner B.E."/>
            <person name="Liimatainen K."/>
            <person name="Lipzen A."/>
            <person name="Lukacs Z."/>
            <person name="Mihaltcheva S."/>
            <person name="Morgado L.N."/>
            <person name="Niskanen T."/>
            <person name="Noordeloos M.E."/>
            <person name="Ohm R.A."/>
            <person name="Ortiz-Santana B."/>
            <person name="Ovrebo C."/>
            <person name="Racz N."/>
            <person name="Riley R."/>
            <person name="Savchenko A."/>
            <person name="Shiryaev A."/>
            <person name="Soop K."/>
            <person name="Spirin V."/>
            <person name="Szebenyi C."/>
            <person name="Tomsovsky M."/>
            <person name="Tulloss R.E."/>
            <person name="Uehling J."/>
            <person name="Grigoriev I.V."/>
            <person name="Vagvolgyi C."/>
            <person name="Papp T."/>
            <person name="Martin F.M."/>
            <person name="Miettinen O."/>
            <person name="Hibbett D.S."/>
            <person name="Nagy L.G."/>
        </authorList>
    </citation>
    <scope>NUCLEOTIDE SEQUENCE [LARGE SCALE GENOMIC DNA]</scope>
    <source>
        <strain evidence="3 4">FP101781</strain>
    </source>
</reference>
<keyword evidence="4" id="KW-1185">Reference proteome</keyword>
<keyword evidence="2" id="KW-0812">Transmembrane</keyword>
<organism evidence="3 4">
    <name type="scientific">Coprinellus micaceus</name>
    <name type="common">Glistening ink-cap mushroom</name>
    <name type="synonym">Coprinus micaceus</name>
    <dbReference type="NCBI Taxonomy" id="71717"/>
    <lineage>
        <taxon>Eukaryota</taxon>
        <taxon>Fungi</taxon>
        <taxon>Dikarya</taxon>
        <taxon>Basidiomycota</taxon>
        <taxon>Agaricomycotina</taxon>
        <taxon>Agaricomycetes</taxon>
        <taxon>Agaricomycetidae</taxon>
        <taxon>Agaricales</taxon>
        <taxon>Agaricineae</taxon>
        <taxon>Psathyrellaceae</taxon>
        <taxon>Coprinellus</taxon>
    </lineage>
</organism>
<evidence type="ECO:0000256" key="1">
    <source>
        <dbReference type="SAM" id="MobiDB-lite"/>
    </source>
</evidence>
<protein>
    <submittedName>
        <fullName evidence="3">Uncharacterized protein</fullName>
    </submittedName>
</protein>
<feature type="transmembrane region" description="Helical" evidence="2">
    <location>
        <begin position="103"/>
        <end position="123"/>
    </location>
</feature>
<keyword evidence="2" id="KW-1133">Transmembrane helix</keyword>
<sequence>MPDQPRQAPRSRPTDVYTSGSTLNTPSSVDYFLALMKRLPQDLRQQLRKKPHALILVTPHAQGQIVDGTVGTNKGRTVPVDPEWSLVVFSDCIVVASQTGFEYYMALFVVAGAVLGALGFWALSTSTGGRREEQENENRSLVWRKKGQSIRCLRAYENGALTYLHPTFPLVSTGHGSGSVGVFGENGGNESSSTIRDSWAKMGGGVTIGCRALSLGGQSHDHMELWAVLIRFVLRRASVARRTRKRSLGGQSGGSQESGSGGYLFSGIAVFHSQNAQAPQAILSPYWGRWEAALHVDQAKAVNHSNRALTSAGNLVRGLEIPKSSRPERVAVIADKAKRLMQRTNAQDSGVIGASSIELVYVVSQDDHERNYTHEYVAPREDLGDNCPGELIEARMKAAPRPVIHLCIDARYPSDKIYASGAYQSNRWTVTEREDERNPALSL</sequence>
<evidence type="ECO:0000313" key="3">
    <source>
        <dbReference type="EMBL" id="TEB24756.1"/>
    </source>
</evidence>
<proteinExistence type="predicted"/>
<comment type="caution">
    <text evidence="3">The sequence shown here is derived from an EMBL/GenBank/DDBJ whole genome shotgun (WGS) entry which is preliminary data.</text>
</comment>
<evidence type="ECO:0000256" key="2">
    <source>
        <dbReference type="SAM" id="Phobius"/>
    </source>
</evidence>
<gene>
    <name evidence="3" type="ORF">FA13DRAFT_1714410</name>
</gene>
<keyword evidence="2" id="KW-0472">Membrane</keyword>
<evidence type="ECO:0000313" key="4">
    <source>
        <dbReference type="Proteomes" id="UP000298030"/>
    </source>
</evidence>